<dbReference type="SUPFAM" id="SSF48371">
    <property type="entry name" value="ARM repeat"/>
    <property type="match status" value="1"/>
</dbReference>
<proteinExistence type="predicted"/>
<dbReference type="GeneID" id="106469240"/>
<reference evidence="2" key="1">
    <citation type="submission" date="2025-08" db="UniProtKB">
        <authorList>
            <consortium name="RefSeq"/>
        </authorList>
    </citation>
    <scope>IDENTIFICATION</scope>
    <source>
        <tissue evidence="2">Muscle</tissue>
    </source>
</reference>
<dbReference type="Pfam" id="PF12463">
    <property type="entry name" value="DUF3689"/>
    <property type="match status" value="1"/>
</dbReference>
<organism evidence="1 2">
    <name type="scientific">Limulus polyphemus</name>
    <name type="common">Atlantic horseshoe crab</name>
    <dbReference type="NCBI Taxonomy" id="6850"/>
    <lineage>
        <taxon>Eukaryota</taxon>
        <taxon>Metazoa</taxon>
        <taxon>Ecdysozoa</taxon>
        <taxon>Arthropoda</taxon>
        <taxon>Chelicerata</taxon>
        <taxon>Merostomata</taxon>
        <taxon>Xiphosura</taxon>
        <taxon>Limulidae</taxon>
        <taxon>Limulus</taxon>
    </lineage>
</organism>
<keyword evidence="1" id="KW-1185">Reference proteome</keyword>
<name>A0ABM1BMT9_LIMPO</name>
<evidence type="ECO:0000313" key="2">
    <source>
        <dbReference type="RefSeq" id="XP_013785167.1"/>
    </source>
</evidence>
<dbReference type="InterPro" id="IPR016024">
    <property type="entry name" value="ARM-type_fold"/>
</dbReference>
<sequence length="798" mass="91496">MAVRRLLCRGSSASKKPFSEFCVTPSMYGLAMKDVLGLTFVPEGLLLSELDFEKNIENKNPNSPAQFLQDYKNYTKCLKYLNDLNKKSFSISCIDDDYPSSIQMLKWMQDELMVSPSSYLLNDIRQTKSKSVIFKLFADFSGAVNALIRFVLSFMVFPPEKANLYQTNKALCLRGLCLEILHCLCIQCESVAQNLSEYESIFETLLNLIQFSQTSLPASQLLECLFLSCKKPVNFLHIPNLGKLVESFNDFQLGNFCRILTVTLSDLDFYAQTSSLYAQHKEKKKKNLFSKRDENQNAVLNMPGILSRLVQLVCAKPYVPQFPRSFSSFAVSEVNHWLQWIELNLENEVIHTSEMNESTNFVGGISRSSTSGEAAFSFQSSLAISSEMTIRAHGAYVLGLLLVGKHRKEVQQKLAELCLIPKLSDLFDHFTWECGRSSSRLHNSGHFGGCDCNPGIALKTQVMRLVHSFCDHSEYKHVMLSWSECSELFHSNSNDDLPKNVKKSLMCVGSKGLLSKIVDVLKKEPKNSSFRFWFSRAIESFLRDCATSHEQDFLIRRNLLHHLFENLLSVGRGPKEVIQSSFDLLAELVKFNYSAIRHLDKPLRSEEKWQTLLAIINRNLVDSNMFLRSMILSREHLRESCDKDIIDYVENHSHLLLYFGRFQTRLSYLKRLISIISVENLTQESVSCLNTSLIILITAHRNGQLSDYLQAMKPSSCLVSTESDEFPFQGLLENFRELLLFWKEHYLHKDKDCYSLEKSSRIVFKEWEDLVSLLLKEDSSNAHTLLFHMKTSVSYRSR</sequence>
<dbReference type="InterPro" id="IPR022162">
    <property type="entry name" value="TRPC4AP"/>
</dbReference>
<accession>A0ABM1BMT9</accession>
<dbReference type="Proteomes" id="UP000694941">
    <property type="component" value="Unplaced"/>
</dbReference>
<dbReference type="PANTHER" id="PTHR31743">
    <property type="entry name" value="TRANSIENT RECEPTOR POTENTIAL CHANNEL 4-ASSOCIATED PROTEIN TCPC4AP"/>
    <property type="match status" value="1"/>
</dbReference>
<protein>
    <submittedName>
        <fullName evidence="2">Short transient receptor potential channel 4-associated protein-like</fullName>
    </submittedName>
</protein>
<gene>
    <name evidence="2" type="primary">LOC106469240</name>
</gene>
<dbReference type="PANTHER" id="PTHR31743:SF1">
    <property type="entry name" value="SHORT TRANSIENT RECEPTOR POTENTIAL CHANNEL 4-ASSOCIATED PROTEIN"/>
    <property type="match status" value="1"/>
</dbReference>
<dbReference type="RefSeq" id="XP_013785167.1">
    <property type="nucleotide sequence ID" value="XM_013929713.2"/>
</dbReference>
<evidence type="ECO:0000313" key="1">
    <source>
        <dbReference type="Proteomes" id="UP000694941"/>
    </source>
</evidence>